<protein>
    <submittedName>
        <fullName evidence="1">Uncharacterized protein</fullName>
    </submittedName>
</protein>
<reference evidence="1 2" key="1">
    <citation type="submission" date="2024-05" db="EMBL/GenBank/DDBJ databases">
        <title>Haplotype-resolved chromosome-level genome assembly of Huyou (Citrus changshanensis).</title>
        <authorList>
            <person name="Miao C."/>
            <person name="Chen W."/>
            <person name="Wu Y."/>
            <person name="Wang L."/>
            <person name="Zhao S."/>
            <person name="Grierson D."/>
            <person name="Xu C."/>
            <person name="Chen K."/>
        </authorList>
    </citation>
    <scope>NUCLEOTIDE SEQUENCE [LARGE SCALE GENOMIC DNA]</scope>
    <source>
        <strain evidence="1">01-14</strain>
        <tissue evidence="1">Leaf</tissue>
    </source>
</reference>
<proteinExistence type="predicted"/>
<gene>
    <name evidence="1" type="ORF">WN944_015732</name>
</gene>
<keyword evidence="2" id="KW-1185">Reference proteome</keyword>
<comment type="caution">
    <text evidence="1">The sequence shown here is derived from an EMBL/GenBank/DDBJ whole genome shotgun (WGS) entry which is preliminary data.</text>
</comment>
<dbReference type="AlphaFoldDB" id="A0AAP0M9J3"/>
<accession>A0AAP0M9J3</accession>
<evidence type="ECO:0000313" key="2">
    <source>
        <dbReference type="Proteomes" id="UP001428341"/>
    </source>
</evidence>
<dbReference type="EMBL" id="JBCGBO010000005">
    <property type="protein sequence ID" value="KAK9200534.1"/>
    <property type="molecule type" value="Genomic_DNA"/>
</dbReference>
<sequence>MLKEWKEDIEKLVKHINPNRQENGIHGIPFNGCNKKLNGLLSTITIRHRSFDRQERSLTCSRYSLFSHRMKIYQNKQSNLE</sequence>
<dbReference type="Proteomes" id="UP001428341">
    <property type="component" value="Unassembled WGS sequence"/>
</dbReference>
<organism evidence="1 2">
    <name type="scientific">Citrus x changshan-huyou</name>
    <dbReference type="NCBI Taxonomy" id="2935761"/>
    <lineage>
        <taxon>Eukaryota</taxon>
        <taxon>Viridiplantae</taxon>
        <taxon>Streptophyta</taxon>
        <taxon>Embryophyta</taxon>
        <taxon>Tracheophyta</taxon>
        <taxon>Spermatophyta</taxon>
        <taxon>Magnoliopsida</taxon>
        <taxon>eudicotyledons</taxon>
        <taxon>Gunneridae</taxon>
        <taxon>Pentapetalae</taxon>
        <taxon>rosids</taxon>
        <taxon>malvids</taxon>
        <taxon>Sapindales</taxon>
        <taxon>Rutaceae</taxon>
        <taxon>Aurantioideae</taxon>
        <taxon>Citrus</taxon>
    </lineage>
</organism>
<name>A0AAP0M9J3_9ROSI</name>
<evidence type="ECO:0000313" key="1">
    <source>
        <dbReference type="EMBL" id="KAK9200534.1"/>
    </source>
</evidence>